<dbReference type="Gene3D" id="1.50.10.20">
    <property type="match status" value="1"/>
</dbReference>
<evidence type="ECO:0000313" key="2">
    <source>
        <dbReference type="EMBL" id="GGP01791.1"/>
    </source>
</evidence>
<evidence type="ECO:0008006" key="4">
    <source>
        <dbReference type="Google" id="ProtNLM"/>
    </source>
</evidence>
<dbReference type="GO" id="GO:0031179">
    <property type="term" value="P:peptide modification"/>
    <property type="evidence" value="ECO:0007669"/>
    <property type="project" value="InterPro"/>
</dbReference>
<dbReference type="EMBL" id="BMNK01000001">
    <property type="protein sequence ID" value="GGP01791.1"/>
    <property type="molecule type" value="Genomic_DNA"/>
</dbReference>
<dbReference type="InterPro" id="IPR033889">
    <property type="entry name" value="LanC"/>
</dbReference>
<dbReference type="GO" id="GO:0046872">
    <property type="term" value="F:metal ion binding"/>
    <property type="evidence" value="ECO:0007669"/>
    <property type="project" value="UniProtKB-KW"/>
</dbReference>
<comment type="caution">
    <text evidence="2">The sequence shown here is derived from an EMBL/GenBank/DDBJ whole genome shotgun (WGS) entry which is preliminary data.</text>
</comment>
<dbReference type="Pfam" id="PF05147">
    <property type="entry name" value="LANC_like"/>
    <property type="match status" value="1"/>
</dbReference>
<dbReference type="PRINTS" id="PR01955">
    <property type="entry name" value="LANCFRANKIA"/>
</dbReference>
<dbReference type="SUPFAM" id="SSF158745">
    <property type="entry name" value="LanC-like"/>
    <property type="match status" value="1"/>
</dbReference>
<feature type="binding site" evidence="1">
    <location>
        <position position="334"/>
    </location>
    <ligand>
        <name>Zn(2+)</name>
        <dbReference type="ChEBI" id="CHEBI:29105"/>
    </ligand>
</feature>
<keyword evidence="3" id="KW-1185">Reference proteome</keyword>
<keyword evidence="1" id="KW-0479">Metal-binding</keyword>
<dbReference type="CDD" id="cd04793">
    <property type="entry name" value="LanC"/>
    <property type="match status" value="1"/>
</dbReference>
<dbReference type="PRINTS" id="PR01950">
    <property type="entry name" value="LANCSUPER"/>
</dbReference>
<gene>
    <name evidence="2" type="ORF">GCM10012278_06440</name>
</gene>
<sequence length="427" mass="45848">MTATRERAAQVAEEVTRRLADPAAVERVAAANTDQLADGRRPLVWHPMSLNEGYLGIALLHSERGDRDRAYAFLSAAARTRPARHALLDGLPALLFTVRAAATRPGDYASLLSRAEPAVRELTRERAAAEHTRLRPGRDGVEFAAYDIVEGLAGLGRLVLEYGDTEPLSYLIALTEPIERAGTSVPGWLVTHAAVRGDHAGDGHFNLGLAHGVPGPLALLAIAYGRGLRLPGHAQAMERVADWLLDWARGGSWPPTVPLHVQRERAAAPGRRPHDHREPIRPAWCYGTAGVARALYLAGQALDRPGWREAAIRSLHETLARPWDTWGMVDAGLCHGWAGMLHIVGQIGRDSGDERLLAHADALAGRVLDAFAEDAPFGFRYAASGDAEVSPDRVGLLEGAAGIALALHHHSSGKSSATGWDTALLLN</sequence>
<dbReference type="SMART" id="SM01260">
    <property type="entry name" value="LANC_like"/>
    <property type="match status" value="1"/>
</dbReference>
<protein>
    <recommendedName>
        <fullName evidence="4">Lanthionine synthetase</fullName>
    </recommendedName>
</protein>
<name>A0A918E2F2_9ACTN</name>
<dbReference type="RefSeq" id="WP_189136917.1">
    <property type="nucleotide sequence ID" value="NZ_BMNK01000001.1"/>
</dbReference>
<organism evidence="2 3">
    <name type="scientific">Nonomuraea glycinis</name>
    <dbReference type="NCBI Taxonomy" id="2047744"/>
    <lineage>
        <taxon>Bacteria</taxon>
        <taxon>Bacillati</taxon>
        <taxon>Actinomycetota</taxon>
        <taxon>Actinomycetes</taxon>
        <taxon>Streptosporangiales</taxon>
        <taxon>Streptosporangiaceae</taxon>
        <taxon>Nonomuraea</taxon>
    </lineage>
</organism>
<feature type="binding site" evidence="1">
    <location>
        <position position="285"/>
    </location>
    <ligand>
        <name>Zn(2+)</name>
        <dbReference type="ChEBI" id="CHEBI:29105"/>
    </ligand>
</feature>
<evidence type="ECO:0000256" key="1">
    <source>
        <dbReference type="PIRSR" id="PIRSR607822-1"/>
    </source>
</evidence>
<feature type="binding site" evidence="1">
    <location>
        <position position="335"/>
    </location>
    <ligand>
        <name>Zn(2+)</name>
        <dbReference type="ChEBI" id="CHEBI:29105"/>
    </ligand>
</feature>
<reference evidence="2" key="1">
    <citation type="journal article" date="2014" name="Int. J. Syst. Evol. Microbiol.">
        <title>Complete genome sequence of Corynebacterium casei LMG S-19264T (=DSM 44701T), isolated from a smear-ripened cheese.</title>
        <authorList>
            <consortium name="US DOE Joint Genome Institute (JGI-PGF)"/>
            <person name="Walter F."/>
            <person name="Albersmeier A."/>
            <person name="Kalinowski J."/>
            <person name="Ruckert C."/>
        </authorList>
    </citation>
    <scope>NUCLEOTIDE SEQUENCE</scope>
    <source>
        <strain evidence="2">CGMCC 4.7430</strain>
    </source>
</reference>
<dbReference type="InterPro" id="IPR007822">
    <property type="entry name" value="LANC-like"/>
</dbReference>
<reference evidence="2" key="2">
    <citation type="submission" date="2020-09" db="EMBL/GenBank/DDBJ databases">
        <authorList>
            <person name="Sun Q."/>
            <person name="Zhou Y."/>
        </authorList>
    </citation>
    <scope>NUCLEOTIDE SEQUENCE</scope>
    <source>
        <strain evidence="2">CGMCC 4.7430</strain>
    </source>
</reference>
<proteinExistence type="predicted"/>
<evidence type="ECO:0000313" key="3">
    <source>
        <dbReference type="Proteomes" id="UP000660745"/>
    </source>
</evidence>
<dbReference type="AlphaFoldDB" id="A0A918E2F2"/>
<dbReference type="Proteomes" id="UP000660745">
    <property type="component" value="Unassembled WGS sequence"/>
</dbReference>
<accession>A0A918E2F2</accession>
<keyword evidence="1" id="KW-0862">Zinc</keyword>